<evidence type="ECO:0000256" key="15">
    <source>
        <dbReference type="PIRSR" id="PIRSR006135-1"/>
    </source>
</evidence>
<comment type="catalytic activity">
    <reaction evidence="2 14">
        <text>adenosylcob(III)inamide phosphate + GTP + H(+) = adenosylcob(III)inamide-GDP + diphosphate</text>
        <dbReference type="Rhea" id="RHEA:22712"/>
        <dbReference type="ChEBI" id="CHEBI:15378"/>
        <dbReference type="ChEBI" id="CHEBI:33019"/>
        <dbReference type="ChEBI" id="CHEBI:37565"/>
        <dbReference type="ChEBI" id="CHEBI:58502"/>
        <dbReference type="ChEBI" id="CHEBI:60487"/>
        <dbReference type="EC" id="2.7.7.62"/>
    </reaction>
</comment>
<comment type="function">
    <text evidence="4 14">Catalyzes ATP-dependent phosphorylation of adenosylcobinamide and addition of GMP to adenosylcobinamide phosphate.</text>
</comment>
<dbReference type="PIRSF" id="PIRSF006135">
    <property type="entry name" value="CobU"/>
    <property type="match status" value="1"/>
</dbReference>
<evidence type="ECO:0000256" key="5">
    <source>
        <dbReference type="ARBA" id="ARBA00004692"/>
    </source>
</evidence>
<evidence type="ECO:0000256" key="1">
    <source>
        <dbReference type="ARBA" id="ARBA00000312"/>
    </source>
</evidence>
<dbReference type="InterPro" id="IPR027417">
    <property type="entry name" value="P-loop_NTPase"/>
</dbReference>
<evidence type="ECO:0000256" key="3">
    <source>
        <dbReference type="ARBA" id="ARBA00001522"/>
    </source>
</evidence>
<comment type="catalytic activity">
    <reaction evidence="1 14">
        <text>adenosylcob(III)inamide + ATP = adenosylcob(III)inamide phosphate + ADP + H(+)</text>
        <dbReference type="Rhea" id="RHEA:15769"/>
        <dbReference type="ChEBI" id="CHEBI:2480"/>
        <dbReference type="ChEBI" id="CHEBI:15378"/>
        <dbReference type="ChEBI" id="CHEBI:30616"/>
        <dbReference type="ChEBI" id="CHEBI:58502"/>
        <dbReference type="ChEBI" id="CHEBI:456216"/>
        <dbReference type="EC" id="2.7.1.156"/>
    </reaction>
</comment>
<evidence type="ECO:0000313" key="17">
    <source>
        <dbReference type="EMBL" id="XBO69635.1"/>
    </source>
</evidence>
<dbReference type="PANTHER" id="PTHR34848">
    <property type="match status" value="1"/>
</dbReference>
<feature type="binding site" evidence="16">
    <location>
        <position position="86"/>
    </location>
    <ligand>
        <name>GTP</name>
        <dbReference type="ChEBI" id="CHEBI:37565"/>
    </ligand>
</feature>
<keyword evidence="11 14" id="KW-0418">Kinase</keyword>
<dbReference type="GO" id="GO:0043752">
    <property type="term" value="F:adenosylcobinamide kinase activity"/>
    <property type="evidence" value="ECO:0007669"/>
    <property type="project" value="UniProtKB-EC"/>
</dbReference>
<comment type="catalytic activity">
    <reaction evidence="3">
        <text>adenosylcob(III)inamide + GTP = adenosylcob(III)inamide phosphate + GDP + H(+)</text>
        <dbReference type="Rhea" id="RHEA:15765"/>
        <dbReference type="ChEBI" id="CHEBI:2480"/>
        <dbReference type="ChEBI" id="CHEBI:15378"/>
        <dbReference type="ChEBI" id="CHEBI:37565"/>
        <dbReference type="ChEBI" id="CHEBI:58189"/>
        <dbReference type="ChEBI" id="CHEBI:58502"/>
        <dbReference type="EC" id="2.7.1.156"/>
    </reaction>
</comment>
<protein>
    <recommendedName>
        <fullName evidence="14">Bifunctional adenosylcobalamin biosynthesis protein</fullName>
        <ecNumber evidence="14">2.7.1.156</ecNumber>
        <ecNumber evidence="14">2.7.7.62</ecNumber>
    </recommendedName>
</protein>
<keyword evidence="17" id="KW-0548">Nucleotidyltransferase</keyword>
<comment type="pathway">
    <text evidence="6 14">Cofactor biosynthesis; adenosylcobalamin biosynthesis; adenosylcobalamin from cob(II)yrinate a,c-diamide: step 5/7.</text>
</comment>
<evidence type="ECO:0000256" key="16">
    <source>
        <dbReference type="PIRSR" id="PIRSR006135-2"/>
    </source>
</evidence>
<evidence type="ECO:0000256" key="6">
    <source>
        <dbReference type="ARBA" id="ARBA00005159"/>
    </source>
</evidence>
<dbReference type="GO" id="GO:0005525">
    <property type="term" value="F:GTP binding"/>
    <property type="evidence" value="ECO:0007669"/>
    <property type="project" value="UniProtKB-UniRule"/>
</dbReference>
<evidence type="ECO:0000256" key="7">
    <source>
        <dbReference type="ARBA" id="ARBA00007490"/>
    </source>
</evidence>
<evidence type="ECO:0000256" key="4">
    <source>
        <dbReference type="ARBA" id="ARBA00003889"/>
    </source>
</evidence>
<sequence length="206" mass="22980">MIVFVSGGVRSGKSRVAEQAALALHADKPRGQLWYLATARAEEGEMATRVARHQARRDSRWHTLEAPQDLLGAWRRVSAGDAVLLDCLTLWSSQRLFADGLERDARRAAARDAFHQLAALLADARRRDIALVVVSNDLNEELPPRDALVRWYLGELQRLHLLLARRADRVVEVVAGQTIEWKPTEEYPAGMTTEVGNTLGRGEPSE</sequence>
<dbReference type="GO" id="GO:0009236">
    <property type="term" value="P:cobalamin biosynthetic process"/>
    <property type="evidence" value="ECO:0007669"/>
    <property type="project" value="UniProtKB-UniRule"/>
</dbReference>
<dbReference type="Pfam" id="PF02283">
    <property type="entry name" value="CobU"/>
    <property type="match status" value="1"/>
</dbReference>
<dbReference type="InterPro" id="IPR003203">
    <property type="entry name" value="CobU/CobP"/>
</dbReference>
<evidence type="ECO:0000256" key="2">
    <source>
        <dbReference type="ARBA" id="ARBA00000711"/>
    </source>
</evidence>
<evidence type="ECO:0000256" key="13">
    <source>
        <dbReference type="ARBA" id="ARBA00023134"/>
    </source>
</evidence>
<dbReference type="RefSeq" id="WP_348826731.1">
    <property type="nucleotide sequence ID" value="NZ_CP098827.1"/>
</dbReference>
<accession>A0AAU7KDB1</accession>
<evidence type="ECO:0000256" key="10">
    <source>
        <dbReference type="ARBA" id="ARBA00022741"/>
    </source>
</evidence>
<keyword evidence="12 14" id="KW-0067">ATP-binding</keyword>
<evidence type="ECO:0000256" key="9">
    <source>
        <dbReference type="ARBA" id="ARBA00022679"/>
    </source>
</evidence>
<reference evidence="17" key="1">
    <citation type="submission" date="2022-06" db="EMBL/GenBank/DDBJ databases">
        <title>A novel DMS-producing enzyme.</title>
        <authorList>
            <person name="Zhang Y."/>
        </authorList>
    </citation>
    <scope>NUCLEOTIDE SEQUENCE</scope>
    <source>
        <strain evidence="17">RT37</strain>
    </source>
</reference>
<proteinExistence type="inferred from homology"/>
<evidence type="ECO:0000256" key="14">
    <source>
        <dbReference type="PIRNR" id="PIRNR006135"/>
    </source>
</evidence>
<dbReference type="GO" id="GO:0005524">
    <property type="term" value="F:ATP binding"/>
    <property type="evidence" value="ECO:0007669"/>
    <property type="project" value="UniProtKB-UniRule"/>
</dbReference>
<dbReference type="EC" id="2.7.7.62" evidence="14"/>
<name>A0AAU7KDB1_9GAMM</name>
<comment type="pathway">
    <text evidence="5 14">Cofactor biosynthesis; adenosylcobalamin biosynthesis; adenosylcobalamin from cob(II)yrinate a,c-diamide: step 6/7.</text>
</comment>
<feature type="active site" description="GMP-histidine intermediate" evidence="15">
    <location>
        <position position="53"/>
    </location>
</feature>
<dbReference type="EC" id="2.7.1.156" evidence="14"/>
<evidence type="ECO:0000256" key="12">
    <source>
        <dbReference type="ARBA" id="ARBA00022840"/>
    </source>
</evidence>
<dbReference type="PANTHER" id="PTHR34848:SF1">
    <property type="entry name" value="BIFUNCTIONAL ADENOSYLCOBALAMIN BIOSYNTHESIS PROTEIN COBU"/>
    <property type="match status" value="1"/>
</dbReference>
<evidence type="ECO:0000256" key="11">
    <source>
        <dbReference type="ARBA" id="ARBA00022777"/>
    </source>
</evidence>
<keyword evidence="10 14" id="KW-0547">Nucleotide-binding</keyword>
<feature type="binding site" evidence="16">
    <location>
        <begin position="7"/>
        <end position="14"/>
    </location>
    <ligand>
        <name>GTP</name>
        <dbReference type="ChEBI" id="CHEBI:37565"/>
    </ligand>
</feature>
<evidence type="ECO:0000256" key="8">
    <source>
        <dbReference type="ARBA" id="ARBA00022573"/>
    </source>
</evidence>
<organism evidence="17">
    <name type="scientific">Halomonas sp. RT37</name>
    <dbReference type="NCBI Taxonomy" id="2950872"/>
    <lineage>
        <taxon>Bacteria</taxon>
        <taxon>Pseudomonadati</taxon>
        <taxon>Pseudomonadota</taxon>
        <taxon>Gammaproteobacteria</taxon>
        <taxon>Oceanospirillales</taxon>
        <taxon>Halomonadaceae</taxon>
        <taxon>Halomonas</taxon>
    </lineage>
</organism>
<dbReference type="GO" id="GO:0008820">
    <property type="term" value="F:cobinamide phosphate guanylyltransferase activity"/>
    <property type="evidence" value="ECO:0007669"/>
    <property type="project" value="UniProtKB-UniRule"/>
</dbReference>
<dbReference type="Gene3D" id="3.40.50.300">
    <property type="entry name" value="P-loop containing nucleotide triphosphate hydrolases"/>
    <property type="match status" value="1"/>
</dbReference>
<comment type="similarity">
    <text evidence="7 14">Belongs to the CobU/CobP family.</text>
</comment>
<keyword evidence="8 14" id="KW-0169">Cobalamin biosynthesis</keyword>
<gene>
    <name evidence="17" type="ORF">NFG58_13490</name>
</gene>
<keyword evidence="9 14" id="KW-0808">Transferase</keyword>
<keyword evidence="13 14" id="KW-0342">GTP-binding</keyword>
<dbReference type="SUPFAM" id="SSF52540">
    <property type="entry name" value="P-loop containing nucleoside triphosphate hydrolases"/>
    <property type="match status" value="1"/>
</dbReference>
<feature type="binding site" evidence="16">
    <location>
        <begin position="37"/>
        <end position="39"/>
    </location>
    <ligand>
        <name>GTP</name>
        <dbReference type="ChEBI" id="CHEBI:37565"/>
    </ligand>
</feature>
<dbReference type="AlphaFoldDB" id="A0AAU7KDB1"/>
<dbReference type="EMBL" id="CP098827">
    <property type="protein sequence ID" value="XBO69635.1"/>
    <property type="molecule type" value="Genomic_DNA"/>
</dbReference>
<feature type="binding site" evidence="16">
    <location>
        <position position="65"/>
    </location>
    <ligand>
        <name>GTP</name>
        <dbReference type="ChEBI" id="CHEBI:37565"/>
    </ligand>
</feature>